<accession>W7YB90</accession>
<keyword evidence="7" id="KW-1185">Reference proteome</keyword>
<dbReference type="InterPro" id="IPR012310">
    <property type="entry name" value="DNA_ligase_ATP-dep_cent"/>
</dbReference>
<dbReference type="PROSITE" id="PS50160">
    <property type="entry name" value="DNA_LIGASE_A3"/>
    <property type="match status" value="1"/>
</dbReference>
<dbReference type="Gene3D" id="3.30.470.30">
    <property type="entry name" value="DNA ligase/mRNA capping enzyme"/>
    <property type="match status" value="1"/>
</dbReference>
<dbReference type="Gene3D" id="2.40.50.140">
    <property type="entry name" value="Nucleic acid-binding proteins"/>
    <property type="match status" value="1"/>
</dbReference>
<dbReference type="eggNOG" id="COG1793">
    <property type="taxonomic scope" value="Bacteria"/>
</dbReference>
<evidence type="ECO:0000256" key="2">
    <source>
        <dbReference type="ARBA" id="ARBA00012727"/>
    </source>
</evidence>
<feature type="domain" description="ATP-dependent DNA ligase family profile" evidence="5">
    <location>
        <begin position="107"/>
        <end position="197"/>
    </location>
</feature>
<dbReference type="OrthoDB" id="9802472at2"/>
<dbReference type="Proteomes" id="UP000019364">
    <property type="component" value="Unassembled WGS sequence"/>
</dbReference>
<dbReference type="GO" id="GO:0003910">
    <property type="term" value="F:DNA ligase (ATP) activity"/>
    <property type="evidence" value="ECO:0007669"/>
    <property type="project" value="UniProtKB-EC"/>
</dbReference>
<dbReference type="InterPro" id="IPR012309">
    <property type="entry name" value="DNA_ligase_ATP-dep_C"/>
</dbReference>
<dbReference type="GO" id="GO:0005524">
    <property type="term" value="F:ATP binding"/>
    <property type="evidence" value="ECO:0007669"/>
    <property type="project" value="InterPro"/>
</dbReference>
<evidence type="ECO:0000256" key="4">
    <source>
        <dbReference type="ARBA" id="ARBA00034003"/>
    </source>
</evidence>
<dbReference type="InterPro" id="IPR012340">
    <property type="entry name" value="NA-bd_OB-fold"/>
</dbReference>
<reference evidence="6 7" key="1">
    <citation type="journal article" date="2014" name="Genome Announc.">
        <title>Draft Genome Sequence of Paenibacillus pini JCM 16418T, Isolated from the Rhizosphere of Pine Tree.</title>
        <authorList>
            <person name="Yuki M."/>
            <person name="Oshima K."/>
            <person name="Suda W."/>
            <person name="Oshida Y."/>
            <person name="Kitamura K."/>
            <person name="Iida Y."/>
            <person name="Hattori M."/>
            <person name="Ohkuma M."/>
        </authorList>
    </citation>
    <scope>NUCLEOTIDE SEQUENCE [LARGE SCALE GENOMIC DNA]</scope>
    <source>
        <strain evidence="6 7">JCM 16418</strain>
    </source>
</reference>
<proteinExistence type="inferred from homology"/>
<name>W7YB90_9BACL</name>
<dbReference type="Pfam" id="PF01068">
    <property type="entry name" value="DNA_ligase_A_M"/>
    <property type="match status" value="1"/>
</dbReference>
<comment type="caution">
    <text evidence="6">The sequence shown here is derived from an EMBL/GenBank/DDBJ whole genome shotgun (WGS) entry which is preliminary data.</text>
</comment>
<dbReference type="CDD" id="cd07906">
    <property type="entry name" value="Adenylation_DNA_ligase_LigD_LigC"/>
    <property type="match status" value="1"/>
</dbReference>
<comment type="similarity">
    <text evidence="1">Belongs to the ATP-dependent DNA ligase family.</text>
</comment>
<dbReference type="PANTHER" id="PTHR45674">
    <property type="entry name" value="DNA LIGASE 1/3 FAMILY MEMBER"/>
    <property type="match status" value="1"/>
</dbReference>
<dbReference type="CDD" id="cd07971">
    <property type="entry name" value="OBF_DNA_ligase_LigD"/>
    <property type="match status" value="1"/>
</dbReference>
<evidence type="ECO:0000256" key="3">
    <source>
        <dbReference type="ARBA" id="ARBA00022598"/>
    </source>
</evidence>
<organism evidence="6 7">
    <name type="scientific">Paenibacillus pini JCM 16418</name>
    <dbReference type="NCBI Taxonomy" id="1236976"/>
    <lineage>
        <taxon>Bacteria</taxon>
        <taxon>Bacillati</taxon>
        <taxon>Bacillota</taxon>
        <taxon>Bacilli</taxon>
        <taxon>Bacillales</taxon>
        <taxon>Paenibacillaceae</taxon>
        <taxon>Paenibacillus</taxon>
    </lineage>
</organism>
<dbReference type="AlphaFoldDB" id="W7YB90"/>
<keyword evidence="3 6" id="KW-0436">Ligase</keyword>
<evidence type="ECO:0000313" key="6">
    <source>
        <dbReference type="EMBL" id="GAF08095.1"/>
    </source>
</evidence>
<evidence type="ECO:0000259" key="5">
    <source>
        <dbReference type="PROSITE" id="PS50160"/>
    </source>
</evidence>
<dbReference type="GO" id="GO:0006281">
    <property type="term" value="P:DNA repair"/>
    <property type="evidence" value="ECO:0007669"/>
    <property type="project" value="InterPro"/>
</dbReference>
<dbReference type="InterPro" id="IPR050191">
    <property type="entry name" value="ATP-dep_DNA_ligase"/>
</dbReference>
<comment type="catalytic activity">
    <reaction evidence="4">
        <text>ATP + (deoxyribonucleotide)n-3'-hydroxyl + 5'-phospho-(deoxyribonucleotide)m = (deoxyribonucleotide)n+m + AMP + diphosphate.</text>
        <dbReference type="EC" id="6.5.1.1"/>
    </reaction>
</comment>
<dbReference type="PANTHER" id="PTHR45674:SF4">
    <property type="entry name" value="DNA LIGASE 1"/>
    <property type="match status" value="1"/>
</dbReference>
<evidence type="ECO:0000256" key="1">
    <source>
        <dbReference type="ARBA" id="ARBA00007572"/>
    </source>
</evidence>
<evidence type="ECO:0000313" key="7">
    <source>
        <dbReference type="Proteomes" id="UP000019364"/>
    </source>
</evidence>
<dbReference type="SUPFAM" id="SSF56091">
    <property type="entry name" value="DNA ligase/mRNA capping enzyme, catalytic domain"/>
    <property type="match status" value="1"/>
</dbReference>
<dbReference type="SUPFAM" id="SSF50249">
    <property type="entry name" value="Nucleic acid-binding proteins"/>
    <property type="match status" value="1"/>
</dbReference>
<sequence>MNPLKPVVPFEPIMADQLPSGEEWIAQIKWDGVRMLVYYDGVNQTRLINRKGNERTQQYPELLDVHSYCNANSVILDGEVIALVEGSPSFHQVMKRDSLRSDMQIRARVQQIPIVYMIFDVLFYNGEWVTGKSLLERQAILQAIITPNNHVQLVPNYNDLSLLYEVARKHQLEGIVCKNINSTYALNGKDGRWIKRKNIQDVIAVVGGITYRDGTINALMLGLYDEQGLLWYIGHAGTGKLKVSDWQKLTELTRSMIQEHMPFVQIPQRSKGSIWIRPELTVKVHFLEWTASRTLRQPSIQAFVEIPPMECRFE</sequence>
<dbReference type="Pfam" id="PF04679">
    <property type="entry name" value="DNA_ligase_A_C"/>
    <property type="match status" value="1"/>
</dbReference>
<protein>
    <recommendedName>
        <fullName evidence="2">DNA ligase (ATP)</fullName>
        <ecNumber evidence="2">6.5.1.1</ecNumber>
    </recommendedName>
</protein>
<gene>
    <name evidence="6" type="ORF">JCM16418_2133</name>
</gene>
<dbReference type="EMBL" id="BAVZ01000005">
    <property type="protein sequence ID" value="GAF08095.1"/>
    <property type="molecule type" value="Genomic_DNA"/>
</dbReference>
<dbReference type="GO" id="GO:0006310">
    <property type="term" value="P:DNA recombination"/>
    <property type="evidence" value="ECO:0007669"/>
    <property type="project" value="InterPro"/>
</dbReference>
<dbReference type="EC" id="6.5.1.1" evidence="2"/>
<dbReference type="STRING" id="1236976.JCM16418_2133"/>